<evidence type="ECO:0000313" key="3">
    <source>
        <dbReference type="Proteomes" id="UP000821895"/>
    </source>
</evidence>
<evidence type="ECO:0000313" key="2">
    <source>
        <dbReference type="EMBL" id="QKY79987.1"/>
    </source>
</evidence>
<accession>A0AAE7K799</accession>
<dbReference type="Proteomes" id="UP000821895">
    <property type="component" value="Segment"/>
</dbReference>
<feature type="compositionally biased region" description="Polar residues" evidence="1">
    <location>
        <begin position="108"/>
        <end position="117"/>
    </location>
</feature>
<evidence type="ECO:0000256" key="1">
    <source>
        <dbReference type="SAM" id="MobiDB-lite"/>
    </source>
</evidence>
<gene>
    <name evidence="2" type="primary">75</name>
    <name evidence="2" type="ORF">SEA_CLAWZ_75</name>
</gene>
<feature type="compositionally biased region" description="Pro residues" evidence="1">
    <location>
        <begin position="157"/>
        <end position="166"/>
    </location>
</feature>
<feature type="region of interest" description="Disordered" evidence="1">
    <location>
        <begin position="93"/>
        <end position="181"/>
    </location>
</feature>
<proteinExistence type="predicted"/>
<dbReference type="KEGG" id="vg:77951831"/>
<organism evidence="2 3">
    <name type="scientific">Gordonia phage Clawz</name>
    <dbReference type="NCBI Taxonomy" id="2743910"/>
    <lineage>
        <taxon>Viruses</taxon>
        <taxon>Duplodnaviria</taxon>
        <taxon>Heunggongvirae</taxon>
        <taxon>Uroviricota</taxon>
        <taxon>Caudoviricetes</taxon>
        <taxon>Clawzvirus</taxon>
        <taxon>Clawzvirus clawz</taxon>
    </lineage>
</organism>
<keyword evidence="3" id="KW-1185">Reference proteome</keyword>
<reference evidence="2" key="1">
    <citation type="submission" date="2020-05" db="EMBL/GenBank/DDBJ databases">
        <authorList>
            <person name="Conneilly E.M."/>
            <person name="Corace M.L."/>
            <person name="Daly D."/>
            <person name="Dejene M.A."/>
            <person name="Deng Y."/>
            <person name="Kelly J.M."/>
            <person name="Masiello C.S."/>
            <person name="McDonough D."/>
            <person name="Musser E."/>
            <person name="Pecorale A.L."/>
            <person name="Ray R.F."/>
            <person name="Regan I.M."/>
            <person name="Shedd N.A."/>
            <person name="Tatone J.R."/>
            <person name="Tocci C.W."/>
            <person name="Zarate C.M."/>
            <person name="Whitefleet-Smith J.L."/>
            <person name="Garlena R.A."/>
            <person name="Russell D.A."/>
            <person name="Pope W.H."/>
            <person name="Jacobs-Sera D."/>
            <person name="Hatfull G.F."/>
        </authorList>
    </citation>
    <scope>NUCLEOTIDE SEQUENCE</scope>
</reference>
<sequence length="239" mass="26488">MDEAEIVRGPRKERGFTIIDNSLLNDKAMSFRARGVLAYLLSKPTGWKVSAERLSSEAKEGRDAMRTALNEIEAAGYLVRRRWRDPVSKQWRSTQTIYDEPQREVSEGSDQAKQQVGPTADFQRQLPSDSYPGALVRTGKELGKGGTSRSRITAVPSPAPPSPPSPRCSKHAALPADADVPPCRPCKVARERYEAERPPKPTIDRAAIDECPMCDDNGLVEVADHTVERCKHTHRRSSA</sequence>
<name>A0AAE7K799_9CAUD</name>
<protein>
    <submittedName>
        <fullName evidence="2">Helix-turn-helix DNA binding domain protein</fullName>
    </submittedName>
</protein>
<dbReference type="EMBL" id="MT498058">
    <property type="protein sequence ID" value="QKY79987.1"/>
    <property type="molecule type" value="Genomic_DNA"/>
</dbReference>
<dbReference type="GeneID" id="77951831"/>
<dbReference type="RefSeq" id="YP_010675504.1">
    <property type="nucleotide sequence ID" value="NC_071004.1"/>
</dbReference>